<feature type="domain" description="Reverse transcriptase RNase H-like" evidence="7">
    <location>
        <begin position="56"/>
        <end position="135"/>
    </location>
</feature>
<evidence type="ECO:0000256" key="3">
    <source>
        <dbReference type="ARBA" id="ARBA00022722"/>
    </source>
</evidence>
<protein>
    <recommendedName>
        <fullName evidence="7">Reverse transcriptase RNase H-like domain-containing protein</fullName>
    </recommendedName>
</protein>
<dbReference type="PANTHER" id="PTHR37984:SF5">
    <property type="entry name" value="PROTEIN NYNRIN-LIKE"/>
    <property type="match status" value="1"/>
</dbReference>
<keyword evidence="4" id="KW-0255">Endonuclease</keyword>
<evidence type="ECO:0000256" key="5">
    <source>
        <dbReference type="ARBA" id="ARBA00022801"/>
    </source>
</evidence>
<keyword evidence="6" id="KW-0695">RNA-directed DNA polymerase</keyword>
<dbReference type="InterPro" id="IPR043502">
    <property type="entry name" value="DNA/RNA_pol_sf"/>
</dbReference>
<dbReference type="Proteomes" id="UP000024635">
    <property type="component" value="Unassembled WGS sequence"/>
</dbReference>
<evidence type="ECO:0000313" key="8">
    <source>
        <dbReference type="EMBL" id="EYC26178.1"/>
    </source>
</evidence>
<keyword evidence="2" id="KW-0548">Nucleotidyltransferase</keyword>
<dbReference type="GO" id="GO:0016787">
    <property type="term" value="F:hydrolase activity"/>
    <property type="evidence" value="ECO:0007669"/>
    <property type="project" value="UniProtKB-KW"/>
</dbReference>
<comment type="caution">
    <text evidence="8">The sequence shown here is derived from an EMBL/GenBank/DDBJ whole genome shotgun (WGS) entry which is preliminary data.</text>
</comment>
<evidence type="ECO:0000313" key="9">
    <source>
        <dbReference type="Proteomes" id="UP000024635"/>
    </source>
</evidence>
<evidence type="ECO:0000259" key="7">
    <source>
        <dbReference type="Pfam" id="PF17917"/>
    </source>
</evidence>
<dbReference type="SUPFAM" id="SSF56672">
    <property type="entry name" value="DNA/RNA polymerases"/>
    <property type="match status" value="1"/>
</dbReference>
<evidence type="ECO:0000256" key="1">
    <source>
        <dbReference type="ARBA" id="ARBA00022679"/>
    </source>
</evidence>
<sequence>MLSTRAKLLSITSRQRSNRIYLQRTSISICQPSSQQKPPTMGMEQSYHSAFRTDPKAIYLSSRALTPTLQNYSQIEKEALALLFAVQNFHRFVHACHFTLKTDHKPLLPIFGCKKGVPVYSANRLQRWATALLNYNFTIDCLSQKNM</sequence>
<keyword evidence="9" id="KW-1185">Reference proteome</keyword>
<gene>
    <name evidence="8" type="primary">Acey_s0010.g1003</name>
    <name evidence="8" type="ORF">Y032_0010g1003</name>
</gene>
<accession>A0A016VHE4</accession>
<evidence type="ECO:0000256" key="2">
    <source>
        <dbReference type="ARBA" id="ARBA00022695"/>
    </source>
</evidence>
<keyword evidence="1" id="KW-0808">Transferase</keyword>
<dbReference type="InterPro" id="IPR050951">
    <property type="entry name" value="Retrovirus_Pol_polyprotein"/>
</dbReference>
<name>A0A016VHE4_9BILA</name>
<dbReference type="AlphaFoldDB" id="A0A016VHE4"/>
<dbReference type="OrthoDB" id="5850908at2759"/>
<dbReference type="EMBL" id="JARK01001346">
    <property type="protein sequence ID" value="EYC26178.1"/>
    <property type="molecule type" value="Genomic_DNA"/>
</dbReference>
<dbReference type="PANTHER" id="PTHR37984">
    <property type="entry name" value="PROTEIN CBG26694"/>
    <property type="match status" value="1"/>
</dbReference>
<dbReference type="InterPro" id="IPR041373">
    <property type="entry name" value="RT_RNaseH"/>
</dbReference>
<dbReference type="Pfam" id="PF17917">
    <property type="entry name" value="RT_RNaseH"/>
    <property type="match status" value="1"/>
</dbReference>
<evidence type="ECO:0000256" key="4">
    <source>
        <dbReference type="ARBA" id="ARBA00022759"/>
    </source>
</evidence>
<evidence type="ECO:0000256" key="6">
    <source>
        <dbReference type="ARBA" id="ARBA00022918"/>
    </source>
</evidence>
<keyword evidence="3" id="KW-0540">Nuclease</keyword>
<reference evidence="9" key="1">
    <citation type="journal article" date="2015" name="Nat. Genet.">
        <title>The genome and transcriptome of the zoonotic hookworm Ancylostoma ceylanicum identify infection-specific gene families.</title>
        <authorList>
            <person name="Schwarz E.M."/>
            <person name="Hu Y."/>
            <person name="Antoshechkin I."/>
            <person name="Miller M.M."/>
            <person name="Sternberg P.W."/>
            <person name="Aroian R.V."/>
        </authorList>
    </citation>
    <scope>NUCLEOTIDE SEQUENCE</scope>
    <source>
        <strain evidence="9">HY135</strain>
    </source>
</reference>
<organism evidence="8 9">
    <name type="scientific">Ancylostoma ceylanicum</name>
    <dbReference type="NCBI Taxonomy" id="53326"/>
    <lineage>
        <taxon>Eukaryota</taxon>
        <taxon>Metazoa</taxon>
        <taxon>Ecdysozoa</taxon>
        <taxon>Nematoda</taxon>
        <taxon>Chromadorea</taxon>
        <taxon>Rhabditida</taxon>
        <taxon>Rhabditina</taxon>
        <taxon>Rhabditomorpha</taxon>
        <taxon>Strongyloidea</taxon>
        <taxon>Ancylostomatidae</taxon>
        <taxon>Ancylostomatinae</taxon>
        <taxon>Ancylostoma</taxon>
    </lineage>
</organism>
<dbReference type="STRING" id="53326.A0A016VHE4"/>
<dbReference type="GO" id="GO:0003964">
    <property type="term" value="F:RNA-directed DNA polymerase activity"/>
    <property type="evidence" value="ECO:0007669"/>
    <property type="project" value="UniProtKB-KW"/>
</dbReference>
<dbReference type="GO" id="GO:0004519">
    <property type="term" value="F:endonuclease activity"/>
    <property type="evidence" value="ECO:0007669"/>
    <property type="project" value="UniProtKB-KW"/>
</dbReference>
<proteinExistence type="predicted"/>
<keyword evidence="5" id="KW-0378">Hydrolase</keyword>